<evidence type="ECO:0000313" key="2">
    <source>
        <dbReference type="EMBL" id="SER54232.1"/>
    </source>
</evidence>
<evidence type="ECO:0000313" key="3">
    <source>
        <dbReference type="Proteomes" id="UP000182841"/>
    </source>
</evidence>
<dbReference type="EMBL" id="FOGO01000002">
    <property type="protein sequence ID" value="SER54232.1"/>
    <property type="molecule type" value="Genomic_DNA"/>
</dbReference>
<organism evidence="2 3">
    <name type="scientific">Streptomyces qinglanensis</name>
    <dbReference type="NCBI Taxonomy" id="943816"/>
    <lineage>
        <taxon>Bacteria</taxon>
        <taxon>Bacillati</taxon>
        <taxon>Actinomycetota</taxon>
        <taxon>Actinomycetes</taxon>
        <taxon>Kitasatosporales</taxon>
        <taxon>Streptomycetaceae</taxon>
        <taxon>Streptomyces</taxon>
    </lineage>
</organism>
<dbReference type="OrthoDB" id="4204653at2"/>
<dbReference type="GO" id="GO:0009306">
    <property type="term" value="P:protein secretion"/>
    <property type="evidence" value="ECO:0007669"/>
    <property type="project" value="InterPro"/>
</dbReference>
<name>A0A1H9Q1G2_9ACTN</name>
<feature type="compositionally biased region" description="Basic and acidic residues" evidence="1">
    <location>
        <begin position="1"/>
        <end position="21"/>
    </location>
</feature>
<dbReference type="Proteomes" id="UP000182841">
    <property type="component" value="Unassembled WGS sequence"/>
</dbReference>
<feature type="region of interest" description="Disordered" evidence="1">
    <location>
        <begin position="1"/>
        <end position="23"/>
    </location>
</feature>
<sequence>MNFAEEWSRLKTDAQERKPRDNAAMQLAGYNTEAHGRGTKLHITSKLLRKRAGDAEEVAKSFGKADNKAIKETGEVKSGLSGFKSAGAFATFEQRWEGQVRHVKWMLRDGLADALRNAASTFDTTDHKRKQDMDKLGAKAHQN</sequence>
<protein>
    <submittedName>
        <fullName evidence="2">Excreted virulence factor EspC, type VII ESX diderm</fullName>
    </submittedName>
</protein>
<gene>
    <name evidence="2" type="ORF">SAMN05421870_102401</name>
</gene>
<feature type="compositionally biased region" description="Basic and acidic residues" evidence="1">
    <location>
        <begin position="124"/>
        <end position="137"/>
    </location>
</feature>
<dbReference type="AlphaFoldDB" id="A0A1H9Q1G2"/>
<accession>A0A1H9Q1G2</accession>
<dbReference type="Pfam" id="PF10824">
    <property type="entry name" value="T7SS_ESX_EspC"/>
    <property type="match status" value="1"/>
</dbReference>
<proteinExistence type="predicted"/>
<keyword evidence="3" id="KW-1185">Reference proteome</keyword>
<reference evidence="3" key="1">
    <citation type="submission" date="2016-10" db="EMBL/GenBank/DDBJ databases">
        <authorList>
            <person name="Varghese N."/>
            <person name="Submissions S."/>
        </authorList>
    </citation>
    <scope>NUCLEOTIDE SEQUENCE [LARGE SCALE GENOMIC DNA]</scope>
    <source>
        <strain evidence="3">CGMCC 4.6825</strain>
    </source>
</reference>
<evidence type="ECO:0000256" key="1">
    <source>
        <dbReference type="SAM" id="MobiDB-lite"/>
    </source>
</evidence>
<feature type="region of interest" description="Disordered" evidence="1">
    <location>
        <begin position="119"/>
        <end position="143"/>
    </location>
</feature>
<dbReference type="InterPro" id="IPR022536">
    <property type="entry name" value="EspC"/>
</dbReference>
<dbReference type="RefSeq" id="WP_079171715.1">
    <property type="nucleotide sequence ID" value="NZ_FOGO01000002.1"/>
</dbReference>